<keyword evidence="3 5" id="KW-1133">Transmembrane helix</keyword>
<dbReference type="InterPro" id="IPR003418">
    <property type="entry name" value="Fumarate_red_D"/>
</dbReference>
<dbReference type="Pfam" id="PF02313">
    <property type="entry name" value="Fumarate_red_D"/>
    <property type="match status" value="1"/>
</dbReference>
<evidence type="ECO:0000256" key="3">
    <source>
        <dbReference type="ARBA" id="ARBA00022989"/>
    </source>
</evidence>
<proteinExistence type="predicted"/>
<dbReference type="SUPFAM" id="SSF81343">
    <property type="entry name" value="Fumarate reductase respiratory complex transmembrane subunits"/>
    <property type="match status" value="1"/>
</dbReference>
<reference evidence="6" key="1">
    <citation type="submission" date="2018-07" db="EMBL/GenBank/DDBJ databases">
        <authorList>
            <person name="Quirk P.G."/>
            <person name="Krulwich T.A."/>
        </authorList>
    </citation>
    <scope>NUCLEOTIDE SEQUENCE</scope>
</reference>
<organism evidence="6">
    <name type="scientific">metagenome</name>
    <dbReference type="NCBI Taxonomy" id="256318"/>
    <lineage>
        <taxon>unclassified sequences</taxon>
        <taxon>metagenomes</taxon>
    </lineage>
</organism>
<evidence type="ECO:0000256" key="4">
    <source>
        <dbReference type="ARBA" id="ARBA00023136"/>
    </source>
</evidence>
<protein>
    <submittedName>
        <fullName evidence="6">Fumarate reductase subunit D</fullName>
    </submittedName>
</protein>
<dbReference type="NCBIfam" id="NF003977">
    <property type="entry name" value="PRK05470.1-1"/>
    <property type="match status" value="1"/>
</dbReference>
<keyword evidence="4 5" id="KW-0472">Membrane</keyword>
<name>A0A380TAI8_9ZZZZ</name>
<evidence type="ECO:0000256" key="2">
    <source>
        <dbReference type="ARBA" id="ARBA00022692"/>
    </source>
</evidence>
<evidence type="ECO:0000313" key="6">
    <source>
        <dbReference type="EMBL" id="SUS05328.1"/>
    </source>
</evidence>
<gene>
    <name evidence="6" type="ORF">DF3PB_1880006</name>
</gene>
<evidence type="ECO:0000256" key="1">
    <source>
        <dbReference type="ARBA" id="ARBA00022475"/>
    </source>
</evidence>
<dbReference type="GO" id="GO:0016020">
    <property type="term" value="C:membrane"/>
    <property type="evidence" value="ECO:0007669"/>
    <property type="project" value="InterPro"/>
</dbReference>
<sequence length="114" mass="11984">MARSAKAVPWFLFAAGGTVLSFILPVMIFTTGIAPALGLFTDALSYDTMSAFVGNWLVKLVLFGILTLACWHAAHRLRVCAHDFGIRADTAVAVILYGLATVGTATAALALVSI</sequence>
<feature type="transmembrane region" description="Helical" evidence="5">
    <location>
        <begin position="91"/>
        <end position="112"/>
    </location>
</feature>
<feature type="transmembrane region" description="Helical" evidence="5">
    <location>
        <begin position="7"/>
        <end position="29"/>
    </location>
</feature>
<dbReference type="AlphaFoldDB" id="A0A380TAI8"/>
<dbReference type="InterPro" id="IPR034804">
    <property type="entry name" value="SQR/QFR_C/D"/>
</dbReference>
<keyword evidence="2 5" id="KW-0812">Transmembrane</keyword>
<dbReference type="GO" id="GO:0006106">
    <property type="term" value="P:fumarate metabolic process"/>
    <property type="evidence" value="ECO:0007669"/>
    <property type="project" value="InterPro"/>
</dbReference>
<dbReference type="EMBL" id="UIDG01000099">
    <property type="protein sequence ID" value="SUS05328.1"/>
    <property type="molecule type" value="Genomic_DNA"/>
</dbReference>
<dbReference type="Gene3D" id="1.20.1300.10">
    <property type="entry name" value="Fumarate reductase/succinate dehydrogenase, transmembrane subunit"/>
    <property type="match status" value="1"/>
</dbReference>
<accession>A0A380TAI8</accession>
<evidence type="ECO:0000256" key="5">
    <source>
        <dbReference type="SAM" id="Phobius"/>
    </source>
</evidence>
<feature type="transmembrane region" description="Helical" evidence="5">
    <location>
        <begin position="49"/>
        <end position="71"/>
    </location>
</feature>
<keyword evidence="1" id="KW-1003">Cell membrane</keyword>